<accession>A0A4V2UZP9</accession>
<dbReference type="EMBL" id="SMAL01000014">
    <property type="protein sequence ID" value="TCT12108.1"/>
    <property type="molecule type" value="Genomic_DNA"/>
</dbReference>
<sequence>MDIKPLKIGDIEVRLPIVQGGMGIGVSRGKLAAAVTNAGGIGVLSGAQIGYDEEDFYSNPLKANIRALKKHISEAKNNIHKGIIGINFMVAQRYYDEYVKEAVDSGIDLIISGAGLPIKLPQLVEGTKVKIAPIVSSVRALRLILKSWDKKYKRTADMVIVEGPKAGGHLGFSEEDINNDIDFDKILIEIMEEIKNYEAEYNMKIPVIAAGGIYDGYDVTKYLKLGVDGVQIATRFVTTNECDAHDNYKQKYIDCKEEDITLVKSPVGLPGRAINNNFVKRLNNKERIVDNKCHLCISSCNPKEIPFCISKALIDAVKGDSDNGLMFCGANAHLADRIMSVQDVMNEIESQIKES</sequence>
<evidence type="ECO:0000256" key="5">
    <source>
        <dbReference type="ARBA" id="ARBA00023002"/>
    </source>
</evidence>
<gene>
    <name evidence="6" type="ORF">EDC18_1147</name>
</gene>
<dbReference type="CDD" id="cd04730">
    <property type="entry name" value="NPD_like"/>
    <property type="match status" value="1"/>
</dbReference>
<dbReference type="GO" id="GO:0018580">
    <property type="term" value="F:nitronate monooxygenase activity"/>
    <property type="evidence" value="ECO:0007669"/>
    <property type="project" value="InterPro"/>
</dbReference>
<dbReference type="InterPro" id="IPR013785">
    <property type="entry name" value="Aldolase_TIM"/>
</dbReference>
<keyword evidence="5" id="KW-0560">Oxidoreductase</keyword>
<keyword evidence="4" id="KW-0288">FMN</keyword>
<reference evidence="6 7" key="1">
    <citation type="submission" date="2019-03" db="EMBL/GenBank/DDBJ databases">
        <title>Genomic Encyclopedia of Type Strains, Phase IV (KMG-IV): sequencing the most valuable type-strain genomes for metagenomic binning, comparative biology and taxonomic classification.</title>
        <authorList>
            <person name="Goeker M."/>
        </authorList>
    </citation>
    <scope>NUCLEOTIDE SEQUENCE [LARGE SCALE GENOMIC DNA]</scope>
    <source>
        <strain evidence="6 7">DSM 24629</strain>
    </source>
</reference>
<name>A0A4V2UZP9_9FIRM</name>
<dbReference type="OrthoDB" id="9778912at2"/>
<organism evidence="6 7">
    <name type="scientific">Natranaerovirga pectinivora</name>
    <dbReference type="NCBI Taxonomy" id="682400"/>
    <lineage>
        <taxon>Bacteria</taxon>
        <taxon>Bacillati</taxon>
        <taxon>Bacillota</taxon>
        <taxon>Clostridia</taxon>
        <taxon>Lachnospirales</taxon>
        <taxon>Natranaerovirgaceae</taxon>
        <taxon>Natranaerovirga</taxon>
    </lineage>
</organism>
<evidence type="ECO:0000256" key="3">
    <source>
        <dbReference type="ARBA" id="ARBA00022630"/>
    </source>
</evidence>
<dbReference type="AlphaFoldDB" id="A0A4V2UZP9"/>
<protein>
    <recommendedName>
        <fullName evidence="2">Probable nitronate monooxygenase</fullName>
    </recommendedName>
</protein>
<evidence type="ECO:0000256" key="2">
    <source>
        <dbReference type="ARBA" id="ARBA00013457"/>
    </source>
</evidence>
<dbReference type="RefSeq" id="WP_132254004.1">
    <property type="nucleotide sequence ID" value="NZ_SMAL01000014.1"/>
</dbReference>
<evidence type="ECO:0000313" key="7">
    <source>
        <dbReference type="Proteomes" id="UP000294902"/>
    </source>
</evidence>
<keyword evidence="7" id="KW-1185">Reference proteome</keyword>
<dbReference type="GO" id="GO:0051213">
    <property type="term" value="F:dioxygenase activity"/>
    <property type="evidence" value="ECO:0007669"/>
    <property type="project" value="UniProtKB-KW"/>
</dbReference>
<evidence type="ECO:0000256" key="4">
    <source>
        <dbReference type="ARBA" id="ARBA00022643"/>
    </source>
</evidence>
<comment type="caution">
    <text evidence="6">The sequence shown here is derived from an EMBL/GenBank/DDBJ whole genome shotgun (WGS) entry which is preliminary data.</text>
</comment>
<dbReference type="Pfam" id="PF03060">
    <property type="entry name" value="NMO"/>
    <property type="match status" value="1"/>
</dbReference>
<dbReference type="InterPro" id="IPR004136">
    <property type="entry name" value="NMO"/>
</dbReference>
<dbReference type="PANTHER" id="PTHR32332:SF18">
    <property type="entry name" value="2-NITROPROPANE DIOXYGENASE"/>
    <property type="match status" value="1"/>
</dbReference>
<keyword evidence="6" id="KW-0223">Dioxygenase</keyword>
<comment type="function">
    <text evidence="1">Nitronate monooxygenase that uses molecular oxygen to catalyze the oxidative denitrification of alkyl nitronates. Acts on propionate 3-nitronate (P3N), the presumed physiological substrate. Probably functions in the detoxification of P3N, a metabolic poison produced by plants and fungi as a defense mechanism.</text>
</comment>
<evidence type="ECO:0000256" key="1">
    <source>
        <dbReference type="ARBA" id="ARBA00003535"/>
    </source>
</evidence>
<evidence type="ECO:0000313" key="6">
    <source>
        <dbReference type="EMBL" id="TCT12108.1"/>
    </source>
</evidence>
<keyword evidence="3" id="KW-0285">Flavoprotein</keyword>
<dbReference type="Proteomes" id="UP000294902">
    <property type="component" value="Unassembled WGS sequence"/>
</dbReference>
<dbReference type="Gene3D" id="3.20.20.70">
    <property type="entry name" value="Aldolase class I"/>
    <property type="match status" value="1"/>
</dbReference>
<dbReference type="PANTHER" id="PTHR32332">
    <property type="entry name" value="2-NITROPROPANE DIOXYGENASE"/>
    <property type="match status" value="1"/>
</dbReference>
<dbReference type="SUPFAM" id="SSF51412">
    <property type="entry name" value="Inosine monophosphate dehydrogenase (IMPDH)"/>
    <property type="match status" value="1"/>
</dbReference>
<proteinExistence type="predicted"/>